<feature type="coiled-coil region" evidence="1">
    <location>
        <begin position="187"/>
        <end position="214"/>
    </location>
</feature>
<evidence type="ECO:0000313" key="3">
    <source>
        <dbReference type="EMBL" id="MDW0113142.1"/>
    </source>
</evidence>
<dbReference type="Proteomes" id="UP001282284">
    <property type="component" value="Unassembled WGS sequence"/>
</dbReference>
<keyword evidence="2" id="KW-1133">Transmembrane helix</keyword>
<feature type="transmembrane region" description="Helical" evidence="2">
    <location>
        <begin position="16"/>
        <end position="39"/>
    </location>
</feature>
<organism evidence="3 4">
    <name type="scientific">Sporosarcina saromensis</name>
    <dbReference type="NCBI Taxonomy" id="359365"/>
    <lineage>
        <taxon>Bacteria</taxon>
        <taxon>Bacillati</taxon>
        <taxon>Bacillota</taxon>
        <taxon>Bacilli</taxon>
        <taxon>Bacillales</taxon>
        <taxon>Caryophanaceae</taxon>
        <taxon>Sporosarcina</taxon>
    </lineage>
</organism>
<comment type="caution">
    <text evidence="3">The sequence shown here is derived from an EMBL/GenBank/DDBJ whole genome shotgun (WGS) entry which is preliminary data.</text>
</comment>
<evidence type="ECO:0008006" key="5">
    <source>
        <dbReference type="Google" id="ProtNLM"/>
    </source>
</evidence>
<protein>
    <recommendedName>
        <fullName evidence="5">RDD family protein</fullName>
    </recommendedName>
</protein>
<keyword evidence="2" id="KW-0812">Transmembrane</keyword>
<proteinExistence type="predicted"/>
<feature type="transmembrane region" description="Helical" evidence="2">
    <location>
        <begin position="95"/>
        <end position="118"/>
    </location>
</feature>
<evidence type="ECO:0000256" key="2">
    <source>
        <dbReference type="SAM" id="Phobius"/>
    </source>
</evidence>
<accession>A0ABU4G839</accession>
<keyword evidence="1" id="KW-0175">Coiled coil</keyword>
<reference evidence="3 4" key="1">
    <citation type="submission" date="2023-06" db="EMBL/GenBank/DDBJ databases">
        <title>Sporosarcina sp. nov., isolated from Korean traditional fermented seafood 'Jeotgal'.</title>
        <authorList>
            <person name="Yang A.I."/>
            <person name="Shin N.-R."/>
        </authorList>
    </citation>
    <scope>NUCLEOTIDE SEQUENCE [LARGE SCALE GENOMIC DNA]</scope>
    <source>
        <strain evidence="3 4">KCTC13119</strain>
    </source>
</reference>
<keyword evidence="2" id="KW-0472">Membrane</keyword>
<gene>
    <name evidence="3" type="ORF">QT711_08080</name>
</gene>
<dbReference type="EMBL" id="JAUBDI010000006">
    <property type="protein sequence ID" value="MDW0113142.1"/>
    <property type="molecule type" value="Genomic_DNA"/>
</dbReference>
<evidence type="ECO:0000313" key="4">
    <source>
        <dbReference type="Proteomes" id="UP001282284"/>
    </source>
</evidence>
<name>A0ABU4G839_9BACL</name>
<keyword evidence="4" id="KW-1185">Reference proteome</keyword>
<feature type="transmembrane region" description="Helical" evidence="2">
    <location>
        <begin position="130"/>
        <end position="147"/>
    </location>
</feature>
<sequence>MFQALNGTTCWDVKKLFGFADLVSLVISAFIILPVVVFIRETGYLLVSWIFGVVNPRITIGSGPRIFTLGMFDIRKYYHLYSWFSYDGIKRQSNFAYICIFAGPILMNLSIALLINALLANGFMEETKTFWNRFIFYSFYYVLFDAIPMSTINGKPNSGMIIYEMLRYGKRVDHNTEPFLPSTSQVDEEYEETMKQLKEKVLEKEKEKEAEKKQ</sequence>
<evidence type="ECO:0000256" key="1">
    <source>
        <dbReference type="SAM" id="Coils"/>
    </source>
</evidence>